<dbReference type="InterPro" id="IPR049874">
    <property type="entry name" value="ROK_cs"/>
</dbReference>
<dbReference type="RefSeq" id="WP_377602152.1">
    <property type="nucleotide sequence ID" value="NZ_JBHUME010000007.1"/>
</dbReference>
<dbReference type="CDD" id="cd24076">
    <property type="entry name" value="ASKHA_ATPase_ROK_BsXylR-like"/>
    <property type="match status" value="1"/>
</dbReference>
<name>A0ABW5PB50_9BACL</name>
<comment type="caution">
    <text evidence="4">The sequence shown here is derived from an EMBL/GenBank/DDBJ whole genome shotgun (WGS) entry which is preliminary data.</text>
</comment>
<evidence type="ECO:0000256" key="1">
    <source>
        <dbReference type="ARBA" id="ARBA00002486"/>
    </source>
</evidence>
<dbReference type="Gene3D" id="3.30.420.40">
    <property type="match status" value="2"/>
</dbReference>
<dbReference type="SUPFAM" id="SSF46785">
    <property type="entry name" value="Winged helix' DNA-binding domain"/>
    <property type="match status" value="1"/>
</dbReference>
<dbReference type="SUPFAM" id="SSF53067">
    <property type="entry name" value="Actin-like ATPase domain"/>
    <property type="match status" value="1"/>
</dbReference>
<dbReference type="Gene3D" id="1.10.10.10">
    <property type="entry name" value="Winged helix-like DNA-binding domain superfamily/Winged helix DNA-binding domain"/>
    <property type="match status" value="1"/>
</dbReference>
<accession>A0ABW5PB50</accession>
<dbReference type="PANTHER" id="PTHR18964">
    <property type="entry name" value="ROK (REPRESSOR, ORF, KINASE) FAMILY"/>
    <property type="match status" value="1"/>
</dbReference>
<dbReference type="InterPro" id="IPR043129">
    <property type="entry name" value="ATPase_NBD"/>
</dbReference>
<dbReference type="InterPro" id="IPR000600">
    <property type="entry name" value="ROK"/>
</dbReference>
<evidence type="ECO:0000313" key="4">
    <source>
        <dbReference type="EMBL" id="MFD2612521.1"/>
    </source>
</evidence>
<keyword evidence="3" id="KW-0119">Carbohydrate metabolism</keyword>
<comment type="function">
    <text evidence="1">Transcriptional repressor of xylose-utilizing enzymes.</text>
</comment>
<gene>
    <name evidence="4" type="ORF">ACFSUF_08810</name>
</gene>
<evidence type="ECO:0000256" key="2">
    <source>
        <dbReference type="ARBA" id="ARBA00006479"/>
    </source>
</evidence>
<comment type="similarity">
    <text evidence="2">Belongs to the ROK (NagC/XylR) family.</text>
</comment>
<evidence type="ECO:0000256" key="3">
    <source>
        <dbReference type="ARBA" id="ARBA00022629"/>
    </source>
</evidence>
<sequence>MRTTGDQHLVKKINKSIILQLIRRNSPLSRAKLSEISGLNKGTVSSLVNELLSEQLAYETGPGESSGGRRPVMVVFNQSAGFAVGIDLRVHEAVAVLTDLLGVVVLQRQIPLGAKDPESVIGVLTAMISGLIADAPSSPLGIVGIGIGVPGLVDAEGGVLFAPNLGWRDVPLGAALVSAFGLPVTIDNEANAGALGELEFGAGQQLSNLVYVSVGTGIGTGMIMGGDLFKGASGYSGETGHISIQVDGKPCTCGNRGCWELYASEQALAEEAGISHFAEAARQAEAGAERAVHALEQIGRYLGVGIANIINVMNPQSIIIGNEIIHAAPWLEQAVRTSVEERALSFHRSGLSLEFARLGDRSTVLGAAFSAISGFFSKDRVQIG</sequence>
<dbReference type="InterPro" id="IPR036390">
    <property type="entry name" value="WH_DNA-bd_sf"/>
</dbReference>
<evidence type="ECO:0000313" key="5">
    <source>
        <dbReference type="Proteomes" id="UP001597541"/>
    </source>
</evidence>
<dbReference type="PROSITE" id="PS01125">
    <property type="entry name" value="ROK"/>
    <property type="match status" value="1"/>
</dbReference>
<dbReference type="InterPro" id="IPR036388">
    <property type="entry name" value="WH-like_DNA-bd_sf"/>
</dbReference>
<dbReference type="Proteomes" id="UP001597541">
    <property type="component" value="Unassembled WGS sequence"/>
</dbReference>
<reference evidence="5" key="1">
    <citation type="journal article" date="2019" name="Int. J. Syst. Evol. Microbiol.">
        <title>The Global Catalogue of Microorganisms (GCM) 10K type strain sequencing project: providing services to taxonomists for standard genome sequencing and annotation.</title>
        <authorList>
            <consortium name="The Broad Institute Genomics Platform"/>
            <consortium name="The Broad Institute Genome Sequencing Center for Infectious Disease"/>
            <person name="Wu L."/>
            <person name="Ma J."/>
        </authorList>
    </citation>
    <scope>NUCLEOTIDE SEQUENCE [LARGE SCALE GENOMIC DNA]</scope>
    <source>
        <strain evidence="5">KCTC 3950</strain>
    </source>
</reference>
<organism evidence="4 5">
    <name type="scientific">Paenibacillus gansuensis</name>
    <dbReference type="NCBI Taxonomy" id="306542"/>
    <lineage>
        <taxon>Bacteria</taxon>
        <taxon>Bacillati</taxon>
        <taxon>Bacillota</taxon>
        <taxon>Bacilli</taxon>
        <taxon>Bacillales</taxon>
        <taxon>Paenibacillaceae</taxon>
        <taxon>Paenibacillus</taxon>
    </lineage>
</organism>
<keyword evidence="5" id="KW-1185">Reference proteome</keyword>
<proteinExistence type="inferred from homology"/>
<dbReference type="EMBL" id="JBHUME010000007">
    <property type="protein sequence ID" value="MFD2612521.1"/>
    <property type="molecule type" value="Genomic_DNA"/>
</dbReference>
<keyword evidence="3" id="KW-0859">Xylose metabolism</keyword>
<dbReference type="PANTHER" id="PTHR18964:SF149">
    <property type="entry name" value="BIFUNCTIONAL UDP-N-ACETYLGLUCOSAMINE 2-EPIMERASE_N-ACETYLMANNOSAMINE KINASE"/>
    <property type="match status" value="1"/>
</dbReference>
<dbReference type="Pfam" id="PF00480">
    <property type="entry name" value="ROK"/>
    <property type="match status" value="1"/>
</dbReference>
<protein>
    <submittedName>
        <fullName evidence="4">ROK family protein</fullName>
    </submittedName>
</protein>